<dbReference type="Pfam" id="PF00313">
    <property type="entry name" value="CSD"/>
    <property type="match status" value="1"/>
</dbReference>
<dbReference type="PRINTS" id="PR00050">
    <property type="entry name" value="COLDSHOCK"/>
</dbReference>
<dbReference type="Gene3D" id="2.40.50.140">
    <property type="entry name" value="Nucleic acid-binding proteins"/>
    <property type="match status" value="1"/>
</dbReference>
<feature type="region of interest" description="Disordered" evidence="1">
    <location>
        <begin position="1"/>
        <end position="41"/>
    </location>
</feature>
<accession>A0A1Q3F4G7</accession>
<dbReference type="InterPro" id="IPR012340">
    <property type="entry name" value="NA-bd_OB-fold"/>
</dbReference>
<proteinExistence type="predicted"/>
<dbReference type="SMART" id="SM00357">
    <property type="entry name" value="CSP"/>
    <property type="match status" value="1"/>
</dbReference>
<dbReference type="GO" id="GO:0003676">
    <property type="term" value="F:nucleic acid binding"/>
    <property type="evidence" value="ECO:0007669"/>
    <property type="project" value="InterPro"/>
</dbReference>
<dbReference type="PROSITE" id="PS51857">
    <property type="entry name" value="CSD_2"/>
    <property type="match status" value="1"/>
</dbReference>
<evidence type="ECO:0000259" key="2">
    <source>
        <dbReference type="PROSITE" id="PS51857"/>
    </source>
</evidence>
<evidence type="ECO:0000256" key="1">
    <source>
        <dbReference type="SAM" id="MobiDB-lite"/>
    </source>
</evidence>
<dbReference type="PANTHER" id="PTHR11544">
    <property type="entry name" value="COLD SHOCK DOMAIN CONTAINING PROTEINS"/>
    <property type="match status" value="1"/>
</dbReference>
<dbReference type="InterPro" id="IPR019844">
    <property type="entry name" value="CSD_CS"/>
</dbReference>
<name>A0A1Q3F4G7_CULTA</name>
<feature type="domain" description="CSD" evidence="2">
    <location>
        <begin position="46"/>
        <end position="116"/>
    </location>
</feature>
<dbReference type="PROSITE" id="PS00352">
    <property type="entry name" value="CSD_1"/>
    <property type="match status" value="1"/>
</dbReference>
<feature type="compositionally biased region" description="Polar residues" evidence="1">
    <location>
        <begin position="153"/>
        <end position="162"/>
    </location>
</feature>
<evidence type="ECO:0000313" key="3">
    <source>
        <dbReference type="EMBL" id="JAV22423.1"/>
    </source>
</evidence>
<feature type="compositionally biased region" description="Low complexity" evidence="1">
    <location>
        <begin position="221"/>
        <end position="236"/>
    </location>
</feature>
<organism evidence="3">
    <name type="scientific">Culex tarsalis</name>
    <name type="common">Encephalitis mosquito</name>
    <dbReference type="NCBI Taxonomy" id="7177"/>
    <lineage>
        <taxon>Eukaryota</taxon>
        <taxon>Metazoa</taxon>
        <taxon>Ecdysozoa</taxon>
        <taxon>Arthropoda</taxon>
        <taxon>Hexapoda</taxon>
        <taxon>Insecta</taxon>
        <taxon>Pterygota</taxon>
        <taxon>Neoptera</taxon>
        <taxon>Endopterygota</taxon>
        <taxon>Diptera</taxon>
        <taxon>Nematocera</taxon>
        <taxon>Culicoidea</taxon>
        <taxon>Culicidae</taxon>
        <taxon>Culicinae</taxon>
        <taxon>Culicini</taxon>
        <taxon>Culex</taxon>
        <taxon>Culex</taxon>
    </lineage>
</organism>
<dbReference type="SUPFAM" id="SSF50249">
    <property type="entry name" value="Nucleic acid-binding proteins"/>
    <property type="match status" value="1"/>
</dbReference>
<dbReference type="InterPro" id="IPR050181">
    <property type="entry name" value="Cold_shock_domain"/>
</dbReference>
<feature type="compositionally biased region" description="Basic residues" evidence="1">
    <location>
        <begin position="133"/>
        <end position="145"/>
    </location>
</feature>
<dbReference type="CDD" id="cd04458">
    <property type="entry name" value="CSP_CDS"/>
    <property type="match status" value="1"/>
</dbReference>
<dbReference type="AlphaFoldDB" id="A0A1Q3F4G7"/>
<dbReference type="EMBL" id="GFDL01012622">
    <property type="protein sequence ID" value="JAV22423.1"/>
    <property type="molecule type" value="Transcribed_RNA"/>
</dbReference>
<feature type="region of interest" description="Disordered" evidence="1">
    <location>
        <begin position="111"/>
        <end position="236"/>
    </location>
</feature>
<reference evidence="3" key="1">
    <citation type="submission" date="2017-01" db="EMBL/GenBank/DDBJ databases">
        <title>A deep insight into the sialotranscriptome of adult male and female Cluex tarsalis mosquitoes.</title>
        <authorList>
            <person name="Ribeiro J.M."/>
            <person name="Moreira F."/>
            <person name="Bernard K.A."/>
            <person name="Calvo E."/>
        </authorList>
    </citation>
    <scope>NUCLEOTIDE SEQUENCE</scope>
    <source>
        <strain evidence="3">Kern County</strain>
        <tissue evidence="3">Salivary glands</tissue>
    </source>
</reference>
<protein>
    <submittedName>
        <fullName evidence="3">Putative cold shock protein transcription</fullName>
    </submittedName>
</protein>
<feature type="compositionally biased region" description="Acidic residues" evidence="1">
    <location>
        <begin position="209"/>
        <end position="220"/>
    </location>
</feature>
<sequence>MESSNGCVVMPEDPPIQHINPEETKNNDAQTTVASKPVKSTKANKRITGTVKWFNVKDGFGFITRHDTGEDVFVHQSCIVRPNSRHNIRSVGEGEVVEFGLIASKVTGPGFQRVKGSTYVRPKSSGGGDRGRPKSGKSVRPKRGERRVPKSAPGSTNSSQQPVGDGPIVKEMAQLKLEDTKEEENAPTEVTTECVVDPLALEEVSVKEEAEEENDDDDDTASAGSTSTVASAESAD</sequence>
<dbReference type="InterPro" id="IPR002059">
    <property type="entry name" value="CSP_DNA-bd"/>
</dbReference>
<dbReference type="InterPro" id="IPR011129">
    <property type="entry name" value="CSD"/>
</dbReference>